<evidence type="ECO:0000256" key="1">
    <source>
        <dbReference type="SAM" id="MobiDB-lite"/>
    </source>
</evidence>
<accession>A0A0B2UMI5</accession>
<feature type="region of interest" description="Disordered" evidence="1">
    <location>
        <begin position="1"/>
        <end position="34"/>
    </location>
</feature>
<comment type="caution">
    <text evidence="2">The sequence shown here is derived from an EMBL/GenBank/DDBJ whole genome shotgun (WGS) entry which is preliminary data.</text>
</comment>
<dbReference type="Proteomes" id="UP000031036">
    <property type="component" value="Unassembled WGS sequence"/>
</dbReference>
<feature type="region of interest" description="Disordered" evidence="1">
    <location>
        <begin position="77"/>
        <end position="99"/>
    </location>
</feature>
<dbReference type="AlphaFoldDB" id="A0A0B2UMI5"/>
<name>A0A0B2UMI5_TOXCA</name>
<proteinExistence type="predicted"/>
<feature type="compositionally biased region" description="Low complexity" evidence="1">
    <location>
        <begin position="15"/>
        <end position="34"/>
    </location>
</feature>
<evidence type="ECO:0000313" key="3">
    <source>
        <dbReference type="Proteomes" id="UP000031036"/>
    </source>
</evidence>
<protein>
    <submittedName>
        <fullName evidence="2">Uncharacterized protein</fullName>
    </submittedName>
</protein>
<organism evidence="2 3">
    <name type="scientific">Toxocara canis</name>
    <name type="common">Canine roundworm</name>
    <dbReference type="NCBI Taxonomy" id="6265"/>
    <lineage>
        <taxon>Eukaryota</taxon>
        <taxon>Metazoa</taxon>
        <taxon>Ecdysozoa</taxon>
        <taxon>Nematoda</taxon>
        <taxon>Chromadorea</taxon>
        <taxon>Rhabditida</taxon>
        <taxon>Spirurina</taxon>
        <taxon>Ascaridomorpha</taxon>
        <taxon>Ascaridoidea</taxon>
        <taxon>Toxocaridae</taxon>
        <taxon>Toxocara</taxon>
    </lineage>
</organism>
<reference evidence="2 3" key="1">
    <citation type="submission" date="2014-11" db="EMBL/GenBank/DDBJ databases">
        <title>Genetic blueprint of the zoonotic pathogen Toxocara canis.</title>
        <authorList>
            <person name="Zhu X.-Q."/>
            <person name="Korhonen P.K."/>
            <person name="Cai H."/>
            <person name="Young N.D."/>
            <person name="Nejsum P."/>
            <person name="von Samson-Himmelstjerna G."/>
            <person name="Boag P.R."/>
            <person name="Tan P."/>
            <person name="Li Q."/>
            <person name="Min J."/>
            <person name="Yang Y."/>
            <person name="Wang X."/>
            <person name="Fang X."/>
            <person name="Hall R.S."/>
            <person name="Hofmann A."/>
            <person name="Sternberg P.W."/>
            <person name="Jex A.R."/>
            <person name="Gasser R.B."/>
        </authorList>
    </citation>
    <scope>NUCLEOTIDE SEQUENCE [LARGE SCALE GENOMIC DNA]</scope>
    <source>
        <strain evidence="2">PN_DK_2014</strain>
    </source>
</reference>
<gene>
    <name evidence="2" type="ORF">Tcan_00368</name>
</gene>
<keyword evidence="3" id="KW-1185">Reference proteome</keyword>
<dbReference type="EMBL" id="JPKZ01003284">
    <property type="protein sequence ID" value="KHN72211.1"/>
    <property type="molecule type" value="Genomic_DNA"/>
</dbReference>
<sequence>MVCMGSPPSKRRKISSIPSPGSSSSSGCSSSAAPSEHLIEGHVFAAQHTGNVKWSIFEEEGDFWWGGILLGNTGAVKESNRRRNIQRMRSAQRTDFKYR</sequence>
<evidence type="ECO:0000313" key="2">
    <source>
        <dbReference type="EMBL" id="KHN72211.1"/>
    </source>
</evidence>